<dbReference type="AlphaFoldDB" id="A0A849BZB8"/>
<dbReference type="Pfam" id="PF14063">
    <property type="entry name" value="DUF4254"/>
    <property type="match status" value="1"/>
</dbReference>
<protein>
    <submittedName>
        <fullName evidence="1">DUF4254 domain-containing protein</fullName>
    </submittedName>
</protein>
<reference evidence="1 2" key="1">
    <citation type="submission" date="2020-05" db="EMBL/GenBank/DDBJ databases">
        <title>MicrobeNet Type strains.</title>
        <authorList>
            <person name="Nicholson A.C."/>
        </authorList>
    </citation>
    <scope>NUCLEOTIDE SEQUENCE [LARGE SCALE GENOMIC DNA]</scope>
    <source>
        <strain evidence="1 2">JCM 3224</strain>
    </source>
</reference>
<evidence type="ECO:0000313" key="2">
    <source>
        <dbReference type="Proteomes" id="UP000586827"/>
    </source>
</evidence>
<organism evidence="1 2">
    <name type="scientific">Nocardia uniformis</name>
    <dbReference type="NCBI Taxonomy" id="53432"/>
    <lineage>
        <taxon>Bacteria</taxon>
        <taxon>Bacillati</taxon>
        <taxon>Actinomycetota</taxon>
        <taxon>Actinomycetes</taxon>
        <taxon>Mycobacteriales</taxon>
        <taxon>Nocardiaceae</taxon>
        <taxon>Nocardia</taxon>
    </lineage>
</organism>
<accession>A0A849BZB8</accession>
<comment type="caution">
    <text evidence="1">The sequence shown here is derived from an EMBL/GenBank/DDBJ whole genome shotgun (WGS) entry which is preliminary data.</text>
</comment>
<evidence type="ECO:0000313" key="1">
    <source>
        <dbReference type="EMBL" id="NNH68997.1"/>
    </source>
</evidence>
<proteinExistence type="predicted"/>
<dbReference type="InterPro" id="IPR025350">
    <property type="entry name" value="DUF4254"/>
</dbReference>
<keyword evidence="2" id="KW-1185">Reference proteome</keyword>
<sequence length="140" mass="15791">MEFFPTKHRILAACRGDVQDDHPLLRWALELSELHKQQLAVDEVVRPEIDQRRAELIRAIDEWIARVLPPSLGCARLHTETVGAVIDRLAEFSASAFVALANPRDGEPFIAWERLAELAVAFEDLTDELSSGRRRLPCAP</sequence>
<dbReference type="Proteomes" id="UP000586827">
    <property type="component" value="Unassembled WGS sequence"/>
</dbReference>
<dbReference type="EMBL" id="JABELX010000001">
    <property type="protein sequence ID" value="NNH68997.1"/>
    <property type="molecule type" value="Genomic_DNA"/>
</dbReference>
<name>A0A849BZB8_9NOCA</name>
<gene>
    <name evidence="1" type="ORF">HLB23_03760</name>
</gene>